<dbReference type="Pfam" id="PF12937">
    <property type="entry name" value="F-box-like"/>
    <property type="match status" value="1"/>
</dbReference>
<sequence>MISLTDLPDSVLSTIISHLTQPSILNLALTSTRLHDLCLAQLYKKILITTIPPLRTSTNNNNKLRQLDFSECCMTCVYGHLNILDPVRNRHMLGMRLDSLITNLSIHKRLVSEVYVFGNKEEYGEENVERIKKLVEVFEHLKVFYVSDVEIREVVDVSKIMGLKSIVIDDDVVSLDDDDGVEEVLVGKGNLRLKGLDKLKSLILMNDMNSYWKWIDENVLIPNVQFNNLEKFKVVFHYDTKKTEQLVKSINWSKITQLELVFGNNPINNEDYIIDSYNLIPLTIRNLQKISIIQNEVYPTHEENEFFDLNTFNFLTMLIDTKCHGINYVSIKHKTPNLGNFIDGMDGYYRRRLELFMITLPKIFKHSTQQELTLLLPNLFQSFANYEQFMNFILWNGCKCKHCDKYLTLLDEYLLYHKYHDPMSGKFKDMNSSHLFTEIGQQLNNRMIQDELLTQLQTLHFPLLNTAWDFHENTNNSHPFKCYENMNVDQGEYDGEDVDLRPTRYCLFNNHVYRSGVPLSVSHYVNQLIEKLINLDRGNAEMIYEENNNDFLNDGGEYRDFRVAFKKVVINGFCYVVDKEMNGTHFYENVYD</sequence>
<dbReference type="AlphaFoldDB" id="M3JXH4"/>
<accession>M3JXH4</accession>
<proteinExistence type="predicted"/>
<evidence type="ECO:0000313" key="3">
    <source>
        <dbReference type="Proteomes" id="UP000011777"/>
    </source>
</evidence>
<dbReference type="InterPro" id="IPR001810">
    <property type="entry name" value="F-box_dom"/>
</dbReference>
<protein>
    <recommendedName>
        <fullName evidence="1">F-box domain-containing protein</fullName>
    </recommendedName>
</protein>
<dbReference type="eggNOG" id="ENOG502R4NW">
    <property type="taxonomic scope" value="Eukaryota"/>
</dbReference>
<gene>
    <name evidence="2" type="ORF">G210_1944</name>
</gene>
<keyword evidence="3" id="KW-1185">Reference proteome</keyword>
<comment type="caution">
    <text evidence="2">The sequence shown here is derived from an EMBL/GenBank/DDBJ whole genome shotgun (WGS) entry which is preliminary data.</text>
</comment>
<evidence type="ECO:0000259" key="1">
    <source>
        <dbReference type="PROSITE" id="PS50181"/>
    </source>
</evidence>
<organism evidence="2 3">
    <name type="scientific">Candida maltosa (strain Xu316)</name>
    <name type="common">Yeast</name>
    <dbReference type="NCBI Taxonomy" id="1245528"/>
    <lineage>
        <taxon>Eukaryota</taxon>
        <taxon>Fungi</taxon>
        <taxon>Dikarya</taxon>
        <taxon>Ascomycota</taxon>
        <taxon>Saccharomycotina</taxon>
        <taxon>Pichiomycetes</taxon>
        <taxon>Debaryomycetaceae</taxon>
        <taxon>Candida/Lodderomyces clade</taxon>
        <taxon>Candida</taxon>
    </lineage>
</organism>
<feature type="domain" description="F-box" evidence="1">
    <location>
        <begin position="1"/>
        <end position="46"/>
    </location>
</feature>
<dbReference type="InterPro" id="IPR036047">
    <property type="entry name" value="F-box-like_dom_sf"/>
</dbReference>
<dbReference type="Proteomes" id="UP000011777">
    <property type="component" value="Unassembled WGS sequence"/>
</dbReference>
<dbReference type="STRING" id="1245528.M3JXH4"/>
<reference evidence="2 3" key="1">
    <citation type="submission" date="2013-02" db="EMBL/GenBank/DDBJ databases">
        <title>Genome sequence of Candida maltosa Xu316, a potential industrial strain for xylitol and ethanol production.</title>
        <authorList>
            <person name="Yu J."/>
            <person name="Wang Q."/>
            <person name="Geng X."/>
            <person name="Bao W."/>
            <person name="He P."/>
            <person name="Cai J."/>
        </authorList>
    </citation>
    <scope>NUCLEOTIDE SEQUENCE [LARGE SCALE GENOMIC DNA]</scope>
    <source>
        <strain evidence="3">Xu316</strain>
    </source>
</reference>
<dbReference type="PROSITE" id="PS50181">
    <property type="entry name" value="FBOX"/>
    <property type="match status" value="1"/>
</dbReference>
<dbReference type="EMBL" id="AOGT01001455">
    <property type="protein sequence ID" value="EMG47645.1"/>
    <property type="molecule type" value="Genomic_DNA"/>
</dbReference>
<dbReference type="OrthoDB" id="3976101at2759"/>
<evidence type="ECO:0000313" key="2">
    <source>
        <dbReference type="EMBL" id="EMG47645.1"/>
    </source>
</evidence>
<name>M3JXH4_CANMX</name>
<dbReference type="HOGENOM" id="CLU_446963_0_0_1"/>
<dbReference type="OMA" id="LWNGCEC"/>
<dbReference type="SUPFAM" id="SSF81383">
    <property type="entry name" value="F-box domain"/>
    <property type="match status" value="1"/>
</dbReference>
<feature type="non-terminal residue" evidence="2">
    <location>
        <position position="1"/>
    </location>
</feature>